<keyword evidence="2" id="KW-0472">Membrane</keyword>
<dbReference type="PATRIC" id="fig|1641875.4.peg.3847"/>
<protein>
    <recommendedName>
        <fullName evidence="3">Zinc finger/thioredoxin putative domain-containing protein</fullName>
    </recommendedName>
</protein>
<comment type="caution">
    <text evidence="4">The sequence shown here is derived from an EMBL/GenBank/DDBJ whole genome shotgun (WGS) entry which is preliminary data.</text>
</comment>
<proteinExistence type="predicted"/>
<keyword evidence="2" id="KW-1133">Transmembrane helix</keyword>
<dbReference type="STRING" id="1641875.XM53_07310"/>
<dbReference type="InterPro" id="IPR011723">
    <property type="entry name" value="Znf/thioredoxin_put"/>
</dbReference>
<evidence type="ECO:0000259" key="3">
    <source>
        <dbReference type="Pfam" id="PF13717"/>
    </source>
</evidence>
<dbReference type="Proteomes" id="UP000051295">
    <property type="component" value="Unassembled WGS sequence"/>
</dbReference>
<dbReference type="AlphaFoldDB" id="A0A0T5NX05"/>
<evidence type="ECO:0000256" key="1">
    <source>
        <dbReference type="SAM" id="MobiDB-lite"/>
    </source>
</evidence>
<feature type="transmembrane region" description="Helical" evidence="2">
    <location>
        <begin position="247"/>
        <end position="265"/>
    </location>
</feature>
<feature type="compositionally biased region" description="Basic and acidic residues" evidence="1">
    <location>
        <begin position="167"/>
        <end position="193"/>
    </location>
</feature>
<feature type="compositionally biased region" description="Acidic residues" evidence="1">
    <location>
        <begin position="73"/>
        <end position="86"/>
    </location>
</feature>
<keyword evidence="2" id="KW-0812">Transmembrane</keyword>
<keyword evidence="5" id="KW-1185">Reference proteome</keyword>
<dbReference type="OrthoDB" id="7159357at2"/>
<sequence length="312" mass="33719">MRLICPNCGAQYEVPTEVIPASGRDVQCSDCGTTWFQHHPDHPAEDPPPEALSESASQAEYEPEDTVSRPEPEADYAAEEDEDDAGWTDAAGTPDETLAPADDAPEDEVIAEEHAAPASEPRRREIDPAVADVLREEAARESRARDHDRRGTVETQQELGLQDTDNDAQRRSEEARARMARLRGEPEAQKSDAEVEEIDPTSRSNLLPDIDEINSSLDSDGKKEQPRPVAAASETTVAPRKGGFRSGFRLAVVLAVLALLLYVFAPQLSGAVPQLADPLTGYVEMVNSWRAGLNDLIQGVAASLSESGAADT</sequence>
<organism evidence="4 5">
    <name type="scientific">Roseovarius atlanticus</name>
    <dbReference type="NCBI Taxonomy" id="1641875"/>
    <lineage>
        <taxon>Bacteria</taxon>
        <taxon>Pseudomonadati</taxon>
        <taxon>Pseudomonadota</taxon>
        <taxon>Alphaproteobacteria</taxon>
        <taxon>Rhodobacterales</taxon>
        <taxon>Roseobacteraceae</taxon>
        <taxon>Roseovarius</taxon>
    </lineage>
</organism>
<reference evidence="4 5" key="1">
    <citation type="submission" date="2015-04" db="EMBL/GenBank/DDBJ databases">
        <title>The draft genome sequence of Roseovarius sp.R12b.</title>
        <authorList>
            <person name="Li G."/>
            <person name="Lai Q."/>
            <person name="Shao Z."/>
            <person name="Yan P."/>
        </authorList>
    </citation>
    <scope>NUCLEOTIDE SEQUENCE [LARGE SCALE GENOMIC DNA]</scope>
    <source>
        <strain evidence="4 5">R12B</strain>
    </source>
</reference>
<name>A0A0T5NX05_9RHOB</name>
<feature type="domain" description="Zinc finger/thioredoxin putative" evidence="3">
    <location>
        <begin position="1"/>
        <end position="36"/>
    </location>
</feature>
<dbReference type="NCBIfam" id="TIGR02098">
    <property type="entry name" value="MJ0042_CXXC"/>
    <property type="match status" value="1"/>
</dbReference>
<dbReference type="Pfam" id="PF13717">
    <property type="entry name" value="Zn_ribbon_4"/>
    <property type="match status" value="1"/>
</dbReference>
<dbReference type="EMBL" id="LAXJ01000006">
    <property type="protein sequence ID" value="KRS13388.1"/>
    <property type="molecule type" value="Genomic_DNA"/>
</dbReference>
<gene>
    <name evidence="4" type="ORF">XM53_07310</name>
</gene>
<feature type="region of interest" description="Disordered" evidence="1">
    <location>
        <begin position="37"/>
        <end position="237"/>
    </location>
</feature>
<evidence type="ECO:0000256" key="2">
    <source>
        <dbReference type="SAM" id="Phobius"/>
    </source>
</evidence>
<evidence type="ECO:0000313" key="4">
    <source>
        <dbReference type="EMBL" id="KRS13388.1"/>
    </source>
</evidence>
<feature type="compositionally biased region" description="Basic and acidic residues" evidence="1">
    <location>
        <begin position="111"/>
        <end position="152"/>
    </location>
</feature>
<evidence type="ECO:0000313" key="5">
    <source>
        <dbReference type="Proteomes" id="UP000051295"/>
    </source>
</evidence>
<accession>A0A0T5NX05</accession>